<organism evidence="2 3">
    <name type="scientific">Oleomonas cavernae</name>
    <dbReference type="NCBI Taxonomy" id="2320859"/>
    <lineage>
        <taxon>Bacteria</taxon>
        <taxon>Pseudomonadati</taxon>
        <taxon>Pseudomonadota</taxon>
        <taxon>Alphaproteobacteria</taxon>
        <taxon>Acetobacterales</taxon>
        <taxon>Acetobacteraceae</taxon>
        <taxon>Oleomonas</taxon>
    </lineage>
</organism>
<dbReference type="SUPFAM" id="SSF53955">
    <property type="entry name" value="Lysozyme-like"/>
    <property type="match status" value="1"/>
</dbReference>
<feature type="coiled-coil region" evidence="1">
    <location>
        <begin position="114"/>
        <end position="165"/>
    </location>
</feature>
<gene>
    <name evidence="2" type="ORF">D3874_13905</name>
</gene>
<evidence type="ECO:0000256" key="1">
    <source>
        <dbReference type="SAM" id="Coils"/>
    </source>
</evidence>
<accession>A0A418WDB1</accession>
<keyword evidence="1" id="KW-0175">Coiled coil</keyword>
<dbReference type="AlphaFoldDB" id="A0A418WDB1"/>
<sequence>MDLVSAIGRWTTAFVAVVGAGQALTTWIDGRVAVQQEAARAAAQAEAQLTEQFFAMAFKDDVGIDERAMLLSALATLPHHPLKTWAQDRYDKDMKLLNKYFDIYQRQAEAAAIQDAAEREIAAKKAEIEELTLEMERNRENPASLTELKNKRNAATKALAQLEAARSVAAANSQMPPITLLEASRSGVPVPPLKGAVIDIVSESTTVELLKKIAPATAAEGIELHLPYLQSAFKEFSIADESTVAAVLAEIAYETHWFSMLEEPDPATERYEGRIELGNTQAGDGLRFKARGYIPIVGRAAYTRMSARLGLGQLLTLSPEEVVRPEIAARIAVAFFKDQESSLNPYLERDDLSGFHRAVTGGATGAEEVAEIYRKIVEALPARPADYRVFVQFAGSIDRDKIREMMRSLSDLGWNVQGTAAGGERTEAALGTGEVRYSRTKDKRAAEELARQVQQQGVTMRDIKAVLVSSIHLGTLEVWVSTK</sequence>
<dbReference type="Proteomes" id="UP000284605">
    <property type="component" value="Unassembled WGS sequence"/>
</dbReference>
<comment type="caution">
    <text evidence="2">The sequence shown here is derived from an EMBL/GenBank/DDBJ whole genome shotgun (WGS) entry which is preliminary data.</text>
</comment>
<proteinExistence type="predicted"/>
<keyword evidence="3" id="KW-1185">Reference proteome</keyword>
<protein>
    <submittedName>
        <fullName evidence="2">Uncharacterized protein</fullName>
    </submittedName>
</protein>
<dbReference type="EMBL" id="QYUK01000011">
    <property type="protein sequence ID" value="RJF87980.1"/>
    <property type="molecule type" value="Genomic_DNA"/>
</dbReference>
<dbReference type="InterPro" id="IPR023346">
    <property type="entry name" value="Lysozyme-like_dom_sf"/>
</dbReference>
<reference evidence="2 3" key="1">
    <citation type="submission" date="2018-09" db="EMBL/GenBank/DDBJ databases">
        <authorList>
            <person name="Zhu H."/>
        </authorList>
    </citation>
    <scope>NUCLEOTIDE SEQUENCE [LARGE SCALE GENOMIC DNA]</scope>
    <source>
        <strain evidence="2 3">K1W22B-8</strain>
    </source>
</reference>
<evidence type="ECO:0000313" key="3">
    <source>
        <dbReference type="Proteomes" id="UP000284605"/>
    </source>
</evidence>
<dbReference type="Gene3D" id="1.10.530.10">
    <property type="match status" value="1"/>
</dbReference>
<name>A0A418WDB1_9PROT</name>
<evidence type="ECO:0000313" key="2">
    <source>
        <dbReference type="EMBL" id="RJF87980.1"/>
    </source>
</evidence>